<dbReference type="Proteomes" id="UP000315647">
    <property type="component" value="Chromosome"/>
</dbReference>
<proteinExistence type="predicted"/>
<sequence length="190" mass="21880">MGKYIWISKSDISPGSLTYEFTEDGVEFEIDLPASDTPEGIEGDFIKESGDFVIRFKYLEDEPEVKSCDDIDGIKFYEGANSGHLTRIIVPVEKSDISYIGVQTKTVPNSRRKRKSSRINQKRREREFAEAMEQRYKKTLQLLQEAITKRQDSLPRELKNVGRSLNLNVAKEVIESEEVEKLINNVLTYH</sequence>
<dbReference type="AlphaFoldDB" id="A0A517QCS6"/>
<gene>
    <name evidence="1" type="ORF">Enr10x_47480</name>
</gene>
<keyword evidence="2" id="KW-1185">Reference proteome</keyword>
<reference evidence="1 2" key="1">
    <citation type="submission" date="2019-03" db="EMBL/GenBank/DDBJ databases">
        <title>Deep-cultivation of Planctomycetes and their phenomic and genomic characterization uncovers novel biology.</title>
        <authorList>
            <person name="Wiegand S."/>
            <person name="Jogler M."/>
            <person name="Boedeker C."/>
            <person name="Pinto D."/>
            <person name="Vollmers J."/>
            <person name="Rivas-Marin E."/>
            <person name="Kohn T."/>
            <person name="Peeters S.H."/>
            <person name="Heuer A."/>
            <person name="Rast P."/>
            <person name="Oberbeckmann S."/>
            <person name="Bunk B."/>
            <person name="Jeske O."/>
            <person name="Meyerdierks A."/>
            <person name="Storesund J.E."/>
            <person name="Kallscheuer N."/>
            <person name="Luecker S."/>
            <person name="Lage O.M."/>
            <person name="Pohl T."/>
            <person name="Merkel B.J."/>
            <person name="Hornburger P."/>
            <person name="Mueller R.-W."/>
            <person name="Bruemmer F."/>
            <person name="Labrenz M."/>
            <person name="Spormann A.M."/>
            <person name="Op den Camp H."/>
            <person name="Overmann J."/>
            <person name="Amann R."/>
            <person name="Jetten M.S.M."/>
            <person name="Mascher T."/>
            <person name="Medema M.H."/>
            <person name="Devos D.P."/>
            <person name="Kaster A.-K."/>
            <person name="Ovreas L."/>
            <person name="Rohde M."/>
            <person name="Galperin M.Y."/>
            <person name="Jogler C."/>
        </authorList>
    </citation>
    <scope>NUCLEOTIDE SEQUENCE [LARGE SCALE GENOMIC DNA]</scope>
    <source>
        <strain evidence="1 2">Enr10</strain>
    </source>
</reference>
<dbReference type="EMBL" id="CP037421">
    <property type="protein sequence ID" value="QDT29395.1"/>
    <property type="molecule type" value="Genomic_DNA"/>
</dbReference>
<dbReference type="RefSeq" id="WP_145113362.1">
    <property type="nucleotide sequence ID" value="NZ_CP036277.1"/>
</dbReference>
<evidence type="ECO:0000313" key="1">
    <source>
        <dbReference type="EMBL" id="QDT29395.1"/>
    </source>
</evidence>
<protein>
    <submittedName>
        <fullName evidence="1">Uncharacterized protein</fullName>
    </submittedName>
</protein>
<name>A0A517QCS6_9PLAN</name>
<accession>A0A517QCS6</accession>
<evidence type="ECO:0000313" key="2">
    <source>
        <dbReference type="Proteomes" id="UP000315647"/>
    </source>
</evidence>
<accession>A0A518ACI0</accession>
<organism evidence="1 2">
    <name type="scientific">Gimesia panareensis</name>
    <dbReference type="NCBI Taxonomy" id="2527978"/>
    <lineage>
        <taxon>Bacteria</taxon>
        <taxon>Pseudomonadati</taxon>
        <taxon>Planctomycetota</taxon>
        <taxon>Planctomycetia</taxon>
        <taxon>Planctomycetales</taxon>
        <taxon>Planctomycetaceae</taxon>
        <taxon>Gimesia</taxon>
    </lineage>
</organism>